<dbReference type="GO" id="GO:1902600">
    <property type="term" value="P:proton transmembrane transport"/>
    <property type="evidence" value="ECO:0007669"/>
    <property type="project" value="InterPro"/>
</dbReference>
<feature type="compositionally biased region" description="Pro residues" evidence="7">
    <location>
        <begin position="518"/>
        <end position="531"/>
    </location>
</feature>
<evidence type="ECO:0000256" key="1">
    <source>
        <dbReference type="ARBA" id="ARBA00004141"/>
    </source>
</evidence>
<keyword evidence="5" id="KW-0406">Ion transport</keyword>
<evidence type="ECO:0000256" key="3">
    <source>
        <dbReference type="ARBA" id="ARBA00022692"/>
    </source>
</evidence>
<dbReference type="EMBL" id="PYYB01000001">
    <property type="protein sequence ID" value="PTL58583.1"/>
    <property type="molecule type" value="Genomic_DNA"/>
</dbReference>
<feature type="transmembrane region" description="Helical" evidence="8">
    <location>
        <begin position="284"/>
        <end position="306"/>
    </location>
</feature>
<dbReference type="InterPro" id="IPR038770">
    <property type="entry name" value="Na+/solute_symporter_sf"/>
</dbReference>
<evidence type="ECO:0000256" key="8">
    <source>
        <dbReference type="SAM" id="Phobius"/>
    </source>
</evidence>
<organism evidence="10 11">
    <name type="scientific">Paraconexibacter algicola</name>
    <dbReference type="NCBI Taxonomy" id="2133960"/>
    <lineage>
        <taxon>Bacteria</taxon>
        <taxon>Bacillati</taxon>
        <taxon>Actinomycetota</taxon>
        <taxon>Thermoleophilia</taxon>
        <taxon>Solirubrobacterales</taxon>
        <taxon>Paraconexibacteraceae</taxon>
        <taxon>Paraconexibacter</taxon>
    </lineage>
</organism>
<feature type="region of interest" description="Disordered" evidence="7">
    <location>
        <begin position="515"/>
        <end position="541"/>
    </location>
</feature>
<feature type="transmembrane region" description="Helical" evidence="8">
    <location>
        <begin position="463"/>
        <end position="482"/>
    </location>
</feature>
<feature type="transmembrane region" description="Helical" evidence="8">
    <location>
        <begin position="318"/>
        <end position="343"/>
    </location>
</feature>
<feature type="region of interest" description="Disordered" evidence="7">
    <location>
        <begin position="15"/>
        <end position="40"/>
    </location>
</feature>
<evidence type="ECO:0000256" key="5">
    <source>
        <dbReference type="ARBA" id="ARBA00023065"/>
    </source>
</evidence>
<evidence type="ECO:0000256" key="2">
    <source>
        <dbReference type="ARBA" id="ARBA00022448"/>
    </source>
</evidence>
<feature type="transmembrane region" description="Helical" evidence="8">
    <location>
        <begin position="250"/>
        <end position="272"/>
    </location>
</feature>
<evidence type="ECO:0000259" key="9">
    <source>
        <dbReference type="Pfam" id="PF00999"/>
    </source>
</evidence>
<feature type="compositionally biased region" description="Polar residues" evidence="7">
    <location>
        <begin position="28"/>
        <end position="39"/>
    </location>
</feature>
<keyword evidence="6 8" id="KW-0472">Membrane</keyword>
<accession>A0A2T4UH54</accession>
<feature type="transmembrane region" description="Helical" evidence="8">
    <location>
        <begin position="431"/>
        <end position="457"/>
    </location>
</feature>
<keyword evidence="2" id="KW-0813">Transport</keyword>
<feature type="transmembrane region" description="Helical" evidence="8">
    <location>
        <begin position="219"/>
        <end position="238"/>
    </location>
</feature>
<dbReference type="InterPro" id="IPR050794">
    <property type="entry name" value="CPA2_transporter"/>
</dbReference>
<comment type="caution">
    <text evidence="10">The sequence shown here is derived from an EMBL/GenBank/DDBJ whole genome shotgun (WGS) entry which is preliminary data.</text>
</comment>
<feature type="transmembrane region" description="Helical" evidence="8">
    <location>
        <begin position="355"/>
        <end position="382"/>
    </location>
</feature>
<evidence type="ECO:0000256" key="7">
    <source>
        <dbReference type="SAM" id="MobiDB-lite"/>
    </source>
</evidence>
<comment type="subcellular location">
    <subcellularLocation>
        <location evidence="1">Membrane</location>
        <topology evidence="1">Multi-pass membrane protein</topology>
    </subcellularLocation>
</comment>
<protein>
    <submittedName>
        <fullName evidence="10">Cation/H(+) antiporter</fullName>
    </submittedName>
</protein>
<dbReference type="GO" id="GO:0015297">
    <property type="term" value="F:antiporter activity"/>
    <property type="evidence" value="ECO:0007669"/>
    <property type="project" value="InterPro"/>
</dbReference>
<reference evidence="10 11" key="1">
    <citation type="submission" date="2018-03" db="EMBL/GenBank/DDBJ databases">
        <title>Aquarubrobacter algicola gen. nov., sp. nov., a novel actinobacterium isolated from shallow eutrophic lake during the end of cyanobacterial harmful algal blooms.</title>
        <authorList>
            <person name="Chun S.J."/>
        </authorList>
    </citation>
    <scope>NUCLEOTIDE SEQUENCE [LARGE SCALE GENOMIC DNA]</scope>
    <source>
        <strain evidence="10 11">Seoho-28</strain>
    </source>
</reference>
<keyword evidence="4 8" id="KW-1133">Transmembrane helix</keyword>
<keyword evidence="11" id="KW-1185">Reference proteome</keyword>
<sequence length="541" mass="53517">MSFAVAPVPWSSRTGVRVAPVTPGEQASARSTAAGSTVSGAPGVSTGANAASVTGPTAVAGPALAPVPSSAAVSSATTRPLVSIAAVYGRGDRSRPGRRVPARPIAAPRRVRARTPVVDALAGIVLACLLVVVVARALGGLLERFGQPRVMGEVLAGLVLGASLLGLAPGDPSAAIFTEDARDVMKAAGLVGVVAYLGAVGASLDLTALRRDRRAATSVALASFALPFAAGAALALALHGEVSGDPPLAAFALFVGTAIAVTAFPVLARIVDARGLGDRLPGRVALAAAAAQEALVWPALAIAVTVSGRDGGVGDGPAGTVAAAVAGVLVVVALARVLAPVVLRAASAPAGRFGVLVAGLGLAAAVTEVTGLHPVAGAFLYGLVLPAGPRAELAADLRSRRAVVALAVLLPLYFAVPALRLDVTTLGSDGLGMLALVLVVAVAAKLLTATAAAAWAGLSRSDALTVGVLMNARGLVEILVLTVGLDAGLIDERLFAVFVLVALITTFATGPLLGRVPQDPPSPPAAEPPVARPRRALAGRR</sequence>
<evidence type="ECO:0000256" key="6">
    <source>
        <dbReference type="ARBA" id="ARBA00023136"/>
    </source>
</evidence>
<evidence type="ECO:0000313" key="11">
    <source>
        <dbReference type="Proteomes" id="UP000240739"/>
    </source>
</evidence>
<feature type="transmembrane region" description="Helical" evidence="8">
    <location>
        <begin position="150"/>
        <end position="168"/>
    </location>
</feature>
<feature type="compositionally biased region" description="Basic residues" evidence="7">
    <location>
        <begin position="532"/>
        <end position="541"/>
    </location>
</feature>
<name>A0A2T4UH54_9ACTN</name>
<feature type="domain" description="Cation/H+ exchanger transmembrane" evidence="9">
    <location>
        <begin position="134"/>
        <end position="513"/>
    </location>
</feature>
<evidence type="ECO:0000256" key="4">
    <source>
        <dbReference type="ARBA" id="ARBA00022989"/>
    </source>
</evidence>
<evidence type="ECO:0000313" key="10">
    <source>
        <dbReference type="EMBL" id="PTL58583.1"/>
    </source>
</evidence>
<dbReference type="PANTHER" id="PTHR32468">
    <property type="entry name" value="CATION/H + ANTIPORTER"/>
    <property type="match status" value="1"/>
</dbReference>
<dbReference type="InterPro" id="IPR006153">
    <property type="entry name" value="Cation/H_exchanger_TM"/>
</dbReference>
<dbReference type="GO" id="GO:0016020">
    <property type="term" value="C:membrane"/>
    <property type="evidence" value="ECO:0007669"/>
    <property type="project" value="UniProtKB-SubCell"/>
</dbReference>
<dbReference type="Pfam" id="PF00999">
    <property type="entry name" value="Na_H_Exchanger"/>
    <property type="match status" value="1"/>
</dbReference>
<feature type="transmembrane region" description="Helical" evidence="8">
    <location>
        <begin position="402"/>
        <end position="419"/>
    </location>
</feature>
<dbReference type="PANTHER" id="PTHR32468:SF0">
    <property type="entry name" value="K(+)_H(+) ANTIPORTER 1"/>
    <property type="match status" value="1"/>
</dbReference>
<feature type="transmembrane region" description="Helical" evidence="8">
    <location>
        <begin position="494"/>
        <end position="514"/>
    </location>
</feature>
<dbReference type="AlphaFoldDB" id="A0A2T4UH54"/>
<dbReference type="Gene3D" id="1.20.1530.20">
    <property type="match status" value="1"/>
</dbReference>
<feature type="transmembrane region" description="Helical" evidence="8">
    <location>
        <begin position="188"/>
        <end position="207"/>
    </location>
</feature>
<dbReference type="Proteomes" id="UP000240739">
    <property type="component" value="Unassembled WGS sequence"/>
</dbReference>
<feature type="transmembrane region" description="Helical" evidence="8">
    <location>
        <begin position="120"/>
        <end position="138"/>
    </location>
</feature>
<keyword evidence="3 8" id="KW-0812">Transmembrane</keyword>
<gene>
    <name evidence="10" type="ORF">C7Y72_02370</name>
</gene>
<proteinExistence type="predicted"/>